<evidence type="ECO:0000256" key="1">
    <source>
        <dbReference type="ARBA" id="ARBA00022723"/>
    </source>
</evidence>
<dbReference type="Proteomes" id="UP001208689">
    <property type="component" value="Chromosome"/>
</dbReference>
<organism evidence="3 4">
    <name type="scientific">Candidatus Lokiarchaeum ossiferum</name>
    <dbReference type="NCBI Taxonomy" id="2951803"/>
    <lineage>
        <taxon>Archaea</taxon>
        <taxon>Promethearchaeati</taxon>
        <taxon>Promethearchaeota</taxon>
        <taxon>Promethearchaeia</taxon>
        <taxon>Promethearchaeales</taxon>
        <taxon>Promethearchaeaceae</taxon>
        <taxon>Candidatus Lokiarchaeum</taxon>
    </lineage>
</organism>
<dbReference type="SUPFAM" id="SSF56529">
    <property type="entry name" value="FAH"/>
    <property type="match status" value="1"/>
</dbReference>
<evidence type="ECO:0000313" key="4">
    <source>
        <dbReference type="Proteomes" id="UP001208689"/>
    </source>
</evidence>
<dbReference type="Pfam" id="PF01557">
    <property type="entry name" value="FAA_hydrolase"/>
    <property type="match status" value="1"/>
</dbReference>
<feature type="domain" description="Fumarylacetoacetase-like C-terminal" evidence="2">
    <location>
        <begin position="19"/>
        <end position="238"/>
    </location>
</feature>
<dbReference type="InterPro" id="IPR011234">
    <property type="entry name" value="Fumarylacetoacetase-like_C"/>
</dbReference>
<name>A0ABY6HUY9_9ARCH</name>
<keyword evidence="4" id="KW-1185">Reference proteome</keyword>
<proteinExistence type="predicted"/>
<evidence type="ECO:0000313" key="3">
    <source>
        <dbReference type="EMBL" id="UYP47335.1"/>
    </source>
</evidence>
<keyword evidence="1" id="KW-0479">Metal-binding</keyword>
<dbReference type="InterPro" id="IPR036663">
    <property type="entry name" value="Fumarylacetoacetase_C_sf"/>
</dbReference>
<dbReference type="PANTHER" id="PTHR11820">
    <property type="entry name" value="ACYLPYRUVASE"/>
    <property type="match status" value="1"/>
</dbReference>
<sequence>MVTLPIYKKKERYKIHPSKIIALGLNYLEHIKESQEIALNLDIDPEKAKNTLPTEPHIFPKTPNVLIGPDEPVVIPKIAYQYNFETVRTDLEAELAIIIKDRCKNVPKNEAMKHILGFTCMNDVSQRNIQKSDKTGWFRGKSFDTFGPIGPQVVLMEDIGDPQNLRIQSRLNGNLCQDSNTRFMIFDIPSIIEYVSCNFTLEEGDIIITGTPKGVAALKEGDIMEIEIENIGILKNPVKMEL</sequence>
<reference evidence="3" key="1">
    <citation type="submission" date="2022-09" db="EMBL/GenBank/DDBJ databases">
        <title>Actin cytoskeleton and complex cell architecture in an #Asgard archaeon.</title>
        <authorList>
            <person name="Ponce Toledo R.I."/>
            <person name="Schleper C."/>
            <person name="Rodrigues Oliveira T."/>
            <person name="Wollweber F."/>
            <person name="Xu J."/>
            <person name="Rittmann S."/>
            <person name="Klingl A."/>
            <person name="Pilhofer M."/>
        </authorList>
    </citation>
    <scope>NUCLEOTIDE SEQUENCE</scope>
    <source>
        <strain evidence="3">B-35</strain>
    </source>
</reference>
<dbReference type="EMBL" id="CP104013">
    <property type="protein sequence ID" value="UYP47335.1"/>
    <property type="molecule type" value="Genomic_DNA"/>
</dbReference>
<accession>A0ABY6HUY9</accession>
<gene>
    <name evidence="3" type="ORF">NEF87_003620</name>
</gene>
<dbReference type="Gene3D" id="3.90.850.10">
    <property type="entry name" value="Fumarylacetoacetase-like, C-terminal domain"/>
    <property type="match status" value="1"/>
</dbReference>
<protein>
    <recommendedName>
        <fullName evidence="2">Fumarylacetoacetase-like C-terminal domain-containing protein</fullName>
    </recommendedName>
</protein>
<evidence type="ECO:0000259" key="2">
    <source>
        <dbReference type="Pfam" id="PF01557"/>
    </source>
</evidence>